<organism evidence="2 3">
    <name type="scientific">Halorubrum tailed phage 5</name>
    <dbReference type="NCBI Taxonomy" id="2847107"/>
    <lineage>
        <taxon>Viruses</taxon>
        <taxon>Duplodnaviria</taxon>
        <taxon>Heunggongvirae</taxon>
        <taxon>Uroviricota</taxon>
        <taxon>Caudoviricetes</taxon>
        <taxon>Thumleimavirales</taxon>
        <taxon>Hafunaviridae</taxon>
        <taxon>Haloferacalesvirus</taxon>
        <taxon>Haloferacalesvirus pyrstotum</taxon>
        <taxon>Haloferacalesvirus HRTV5</taxon>
    </lineage>
</organism>
<dbReference type="EMBL" id="KC292022">
    <property type="protein sequence ID" value="AGM11001.1"/>
    <property type="molecule type" value="Genomic_DNA"/>
</dbReference>
<keyword evidence="3" id="KW-1185">Reference proteome</keyword>
<protein>
    <submittedName>
        <fullName evidence="2">Uncharacterized protein</fullName>
    </submittedName>
</protein>
<sequence>MSSSEFNFDEDPISEGPNESLTFRVVALGNPETDGEDNGEVNRPALFEFAPMFYPDRFVHSFDKELRREGQQCRGEDVSIKNLKNSEFHATGVVLEENLRRVQALAEHDGVVDMFTPVSPNEGMECYIKGGDVGEIEGWNPVAKQWMFSYTFDFVSTGLDEFGNDTENDIVSEIIE</sequence>
<feature type="region of interest" description="Disordered" evidence="1">
    <location>
        <begin position="1"/>
        <end position="20"/>
    </location>
</feature>
<dbReference type="GeneID" id="16194433"/>
<evidence type="ECO:0000313" key="3">
    <source>
        <dbReference type="Proteomes" id="UP000204498"/>
    </source>
</evidence>
<dbReference type="RefSeq" id="YP_008058472.1">
    <property type="nucleotide sequence ID" value="NC_021320.1"/>
</dbReference>
<evidence type="ECO:0000313" key="2">
    <source>
        <dbReference type="EMBL" id="AGM11001.1"/>
    </source>
</evidence>
<proteinExistence type="predicted"/>
<reference evidence="2 3" key="1">
    <citation type="submission" date="2012-12" db="EMBL/GenBank/DDBJ databases">
        <authorList>
            <person name="Sencilo A."/>
            <person name="Jacobs-Sera D."/>
            <person name="Russell D.A."/>
            <person name="Ko C."/>
            <person name="Atanasova N."/>
            <person name="Osterlund E."/>
            <person name="Oksanen H.M."/>
            <person name="Bamford D.H."/>
            <person name="Hatfull G.F."/>
            <person name="Roine E."/>
            <person name="Hendrix R.W."/>
        </authorList>
    </citation>
    <scope>NUCLEOTIDE SEQUENCE [LARGE SCALE GENOMIC DNA]</scope>
</reference>
<name>R4TFM9_9CAUD</name>
<gene>
    <name evidence="2" type="primary">25</name>
    <name evidence="2" type="ORF">HRTV5_25</name>
</gene>
<accession>R4TFM9</accession>
<dbReference type="KEGG" id="vg:16194433"/>
<evidence type="ECO:0000256" key="1">
    <source>
        <dbReference type="SAM" id="MobiDB-lite"/>
    </source>
</evidence>
<dbReference type="Proteomes" id="UP000204498">
    <property type="component" value="Segment"/>
</dbReference>